<dbReference type="SMART" id="SM00356">
    <property type="entry name" value="ZnF_C3H1"/>
    <property type="match status" value="2"/>
</dbReference>
<evidence type="ECO:0000313" key="9">
    <source>
        <dbReference type="Proteomes" id="UP000626109"/>
    </source>
</evidence>
<keyword evidence="3 4" id="KW-0862">Zinc</keyword>
<feature type="region of interest" description="Disordered" evidence="5">
    <location>
        <begin position="184"/>
        <end position="219"/>
    </location>
</feature>
<evidence type="ECO:0000256" key="3">
    <source>
        <dbReference type="ARBA" id="ARBA00022833"/>
    </source>
</evidence>
<dbReference type="InterPro" id="IPR036855">
    <property type="entry name" value="Znf_CCCH_sf"/>
</dbReference>
<name>A0A813JCU2_POLGL</name>
<gene>
    <name evidence="7" type="ORF">PGLA1383_LOCUS1553</name>
    <name evidence="8" type="ORF">PGLA2088_LOCUS18436</name>
</gene>
<evidence type="ECO:0000313" key="7">
    <source>
        <dbReference type="EMBL" id="CAE8582556.1"/>
    </source>
</evidence>
<organism evidence="8 9">
    <name type="scientific">Polarella glacialis</name>
    <name type="common">Dinoflagellate</name>
    <dbReference type="NCBI Taxonomy" id="89957"/>
    <lineage>
        <taxon>Eukaryota</taxon>
        <taxon>Sar</taxon>
        <taxon>Alveolata</taxon>
        <taxon>Dinophyceae</taxon>
        <taxon>Suessiales</taxon>
        <taxon>Suessiaceae</taxon>
        <taxon>Polarella</taxon>
    </lineage>
</organism>
<feature type="zinc finger region" description="C3H1-type" evidence="4">
    <location>
        <begin position="29"/>
        <end position="56"/>
    </location>
</feature>
<dbReference type="Proteomes" id="UP000654075">
    <property type="component" value="Unassembled WGS sequence"/>
</dbReference>
<keyword evidence="2 4" id="KW-0863">Zinc-finger</keyword>
<protein>
    <recommendedName>
        <fullName evidence="6">C3H1-type domain-containing protein</fullName>
    </recommendedName>
</protein>
<accession>A0A813JCU2</accession>
<feature type="domain" description="C3H1-type" evidence="6">
    <location>
        <begin position="64"/>
        <end position="93"/>
    </location>
</feature>
<feature type="compositionally biased region" description="Polar residues" evidence="5">
    <location>
        <begin position="191"/>
        <end position="201"/>
    </location>
</feature>
<evidence type="ECO:0000256" key="4">
    <source>
        <dbReference type="PROSITE-ProRule" id="PRU00723"/>
    </source>
</evidence>
<evidence type="ECO:0000313" key="10">
    <source>
        <dbReference type="Proteomes" id="UP000654075"/>
    </source>
</evidence>
<evidence type="ECO:0000256" key="2">
    <source>
        <dbReference type="ARBA" id="ARBA00022771"/>
    </source>
</evidence>
<keyword evidence="1 4" id="KW-0479">Metal-binding</keyword>
<evidence type="ECO:0000313" key="8">
    <source>
        <dbReference type="EMBL" id="CAE8673236.1"/>
    </source>
</evidence>
<dbReference type="InterPro" id="IPR000571">
    <property type="entry name" value="Znf_CCCH"/>
</dbReference>
<evidence type="ECO:0000256" key="1">
    <source>
        <dbReference type="ARBA" id="ARBA00022723"/>
    </source>
</evidence>
<feature type="zinc finger region" description="C3H1-type" evidence="4">
    <location>
        <begin position="64"/>
        <end position="93"/>
    </location>
</feature>
<comment type="caution">
    <text evidence="8">The sequence shown here is derived from an EMBL/GenBank/DDBJ whole genome shotgun (WGS) entry which is preliminary data.</text>
</comment>
<evidence type="ECO:0000259" key="6">
    <source>
        <dbReference type="PROSITE" id="PS50103"/>
    </source>
</evidence>
<sequence>MAQQIRGSPMKAMISSQQGERLDPRIQTFKRTQLCKFYLMGSCSRGKACNFAHNKGEMRQQPDFSKTRLCADFMRWPSECLAGSDCKYAHSQDELRKGGSLNMVTSSSADRGEAVAAQQAALLAVSQAMQVQMIHAQATTRLLMYGRSHADVTQQPWPQKPDSCSKLADGGDFDFSRQTTCDDDASLPAFSRQNTSSSSQECGLPRSPGAQGSVQSDIGDTAAKEGLKVTVMNTFLHFELQNSSSSSAAKRSQSLPAGRL</sequence>
<dbReference type="EMBL" id="CAJNNV010000419">
    <property type="protein sequence ID" value="CAE8582556.1"/>
    <property type="molecule type" value="Genomic_DNA"/>
</dbReference>
<dbReference type="PROSITE" id="PS50103">
    <property type="entry name" value="ZF_C3H1"/>
    <property type="match status" value="2"/>
</dbReference>
<keyword evidence="10" id="KW-1185">Reference proteome</keyword>
<feature type="domain" description="C3H1-type" evidence="6">
    <location>
        <begin position="29"/>
        <end position="56"/>
    </location>
</feature>
<dbReference type="OrthoDB" id="430732at2759"/>
<dbReference type="Proteomes" id="UP000626109">
    <property type="component" value="Unassembled WGS sequence"/>
</dbReference>
<dbReference type="AlphaFoldDB" id="A0A813JCU2"/>
<dbReference type="GO" id="GO:0008270">
    <property type="term" value="F:zinc ion binding"/>
    <property type="evidence" value="ECO:0007669"/>
    <property type="project" value="UniProtKB-KW"/>
</dbReference>
<dbReference type="Gene3D" id="4.10.1000.10">
    <property type="entry name" value="Zinc finger, CCCH-type"/>
    <property type="match status" value="2"/>
</dbReference>
<dbReference type="EMBL" id="CAJNNW010024576">
    <property type="protein sequence ID" value="CAE8673236.1"/>
    <property type="molecule type" value="Genomic_DNA"/>
</dbReference>
<reference evidence="8" key="1">
    <citation type="submission" date="2021-02" db="EMBL/GenBank/DDBJ databases">
        <authorList>
            <person name="Dougan E. K."/>
            <person name="Rhodes N."/>
            <person name="Thang M."/>
            <person name="Chan C."/>
        </authorList>
    </citation>
    <scope>NUCLEOTIDE SEQUENCE</scope>
</reference>
<evidence type="ECO:0000256" key="5">
    <source>
        <dbReference type="SAM" id="MobiDB-lite"/>
    </source>
</evidence>
<dbReference type="Pfam" id="PF00642">
    <property type="entry name" value="zf-CCCH"/>
    <property type="match status" value="1"/>
</dbReference>
<dbReference type="SUPFAM" id="SSF90229">
    <property type="entry name" value="CCCH zinc finger"/>
    <property type="match status" value="2"/>
</dbReference>
<proteinExistence type="predicted"/>